<accession>A0ABS7H700</accession>
<dbReference type="RefSeq" id="WP_220371020.1">
    <property type="nucleotide sequence ID" value="NZ_JAEUAO010000001.1"/>
</dbReference>
<evidence type="ECO:0000256" key="4">
    <source>
        <dbReference type="ARBA" id="ARBA00022597"/>
    </source>
</evidence>
<keyword evidence="4" id="KW-0762">Sugar transport</keyword>
<feature type="region of interest" description="Disordered" evidence="6">
    <location>
        <begin position="1"/>
        <end position="20"/>
    </location>
</feature>
<evidence type="ECO:0000313" key="8">
    <source>
        <dbReference type="EMBL" id="MBW9063022.1"/>
    </source>
</evidence>
<feature type="compositionally biased region" description="Basic and acidic residues" evidence="6">
    <location>
        <begin position="1"/>
        <end position="16"/>
    </location>
</feature>
<dbReference type="CDD" id="cd00367">
    <property type="entry name" value="PTS-HPr_like"/>
    <property type="match status" value="1"/>
</dbReference>
<gene>
    <name evidence="8" type="ORF">JNB71_06795</name>
</gene>
<dbReference type="Pfam" id="PF00381">
    <property type="entry name" value="PTS-HPr"/>
    <property type="match status" value="1"/>
</dbReference>
<dbReference type="EMBL" id="JAEUAO010000001">
    <property type="protein sequence ID" value="MBW9063022.1"/>
    <property type="molecule type" value="Genomic_DNA"/>
</dbReference>
<evidence type="ECO:0000259" key="7">
    <source>
        <dbReference type="PROSITE" id="PS51350"/>
    </source>
</evidence>
<evidence type="ECO:0000256" key="3">
    <source>
        <dbReference type="ARBA" id="ARBA00022448"/>
    </source>
</evidence>
<evidence type="ECO:0000256" key="6">
    <source>
        <dbReference type="SAM" id="MobiDB-lite"/>
    </source>
</evidence>
<dbReference type="PROSITE" id="PS51350">
    <property type="entry name" value="PTS_HPR_DOM"/>
    <property type="match status" value="1"/>
</dbReference>
<evidence type="ECO:0000256" key="2">
    <source>
        <dbReference type="ARBA" id="ARBA00020422"/>
    </source>
</evidence>
<dbReference type="InterPro" id="IPR000032">
    <property type="entry name" value="HPr-like"/>
</dbReference>
<dbReference type="Gene3D" id="3.30.1340.10">
    <property type="entry name" value="HPr-like"/>
    <property type="match status" value="1"/>
</dbReference>
<reference evidence="8 9" key="1">
    <citation type="journal article" date="2021" name="MBio">
        <title>Poor Competitiveness of Bradyrhizobium in Pigeon Pea Root Colonization in Indian Soils.</title>
        <authorList>
            <person name="Chalasani D."/>
            <person name="Basu A."/>
            <person name="Pullabhotla S.V.S.R.N."/>
            <person name="Jorrin B."/>
            <person name="Neal A.L."/>
            <person name="Poole P.S."/>
            <person name="Podile A.R."/>
            <person name="Tkacz A."/>
        </authorList>
    </citation>
    <scope>NUCLEOTIDE SEQUENCE [LARGE SCALE GENOMIC DNA]</scope>
    <source>
        <strain evidence="8 9">HU44</strain>
    </source>
</reference>
<comment type="caution">
    <text evidence="8">The sequence shown here is derived from an EMBL/GenBank/DDBJ whole genome shotgun (WGS) entry which is preliminary data.</text>
</comment>
<dbReference type="PROSITE" id="PS00369">
    <property type="entry name" value="PTS_HPR_HIS"/>
    <property type="match status" value="1"/>
</dbReference>
<proteinExistence type="predicted"/>
<name>A0ABS7H700_9HYPH</name>
<protein>
    <recommendedName>
        <fullName evidence="2">Phosphocarrier protein HPr</fullName>
    </recommendedName>
    <alternativeName>
        <fullName evidence="5">Histidine-containing protein</fullName>
    </alternativeName>
</protein>
<dbReference type="Proteomes" id="UP000757604">
    <property type="component" value="Unassembled WGS sequence"/>
</dbReference>
<dbReference type="PANTHER" id="PTHR33705">
    <property type="entry name" value="PHOSPHOCARRIER PROTEIN HPR"/>
    <property type="match status" value="1"/>
</dbReference>
<evidence type="ECO:0000256" key="5">
    <source>
        <dbReference type="ARBA" id="ARBA00033055"/>
    </source>
</evidence>
<evidence type="ECO:0000313" key="9">
    <source>
        <dbReference type="Proteomes" id="UP000757604"/>
    </source>
</evidence>
<keyword evidence="3" id="KW-0813">Transport</keyword>
<dbReference type="InterPro" id="IPR001020">
    <property type="entry name" value="PTS_HPr_His_P_site"/>
</dbReference>
<dbReference type="SUPFAM" id="SSF55594">
    <property type="entry name" value="HPr-like"/>
    <property type="match status" value="1"/>
</dbReference>
<sequence>MTSGLRKDLPEAEPRHASCQTEVEVKHGVGLHARPSVAFTRLAKSFPCSIEVAVNGGDVWLNGKSIIKIMGARIRKGSILRIRADGILAKEAIRALKDLIERNFDEDKKHGRPA</sequence>
<dbReference type="NCBIfam" id="TIGR01003">
    <property type="entry name" value="PTS_HPr_family"/>
    <property type="match status" value="1"/>
</dbReference>
<comment type="function">
    <text evidence="1">General (non sugar-specific) component of the phosphoenolpyruvate-dependent sugar phosphotransferase system (sugar PTS). This major carbohydrate active-transport system catalyzes the phosphorylation of incoming sugar substrates concomitantly with their translocation across the cell membrane. The phosphoryl group from phosphoenolpyruvate (PEP) is transferred to the phosphoryl carrier protein HPr by enzyme I. Phospho-HPr then transfers it to the PTS EIIA domain.</text>
</comment>
<dbReference type="InterPro" id="IPR035895">
    <property type="entry name" value="HPr-like_sf"/>
</dbReference>
<evidence type="ECO:0000256" key="1">
    <source>
        <dbReference type="ARBA" id="ARBA00003681"/>
    </source>
</evidence>
<keyword evidence="9" id="KW-1185">Reference proteome</keyword>
<organism evidence="8 9">
    <name type="scientific">Rhizobium herbae</name>
    <dbReference type="NCBI Taxonomy" id="508661"/>
    <lineage>
        <taxon>Bacteria</taxon>
        <taxon>Pseudomonadati</taxon>
        <taxon>Pseudomonadota</taxon>
        <taxon>Alphaproteobacteria</taxon>
        <taxon>Hyphomicrobiales</taxon>
        <taxon>Rhizobiaceae</taxon>
        <taxon>Rhizobium/Agrobacterium group</taxon>
        <taxon>Rhizobium</taxon>
    </lineage>
</organism>
<dbReference type="PRINTS" id="PR00107">
    <property type="entry name" value="PHOSPHOCPHPR"/>
</dbReference>
<dbReference type="PANTHER" id="PTHR33705:SF1">
    <property type="entry name" value="PHOSPHOCARRIER PROTEIN HPR"/>
    <property type="match status" value="1"/>
</dbReference>
<dbReference type="InterPro" id="IPR050399">
    <property type="entry name" value="HPr"/>
</dbReference>
<feature type="domain" description="HPr" evidence="7">
    <location>
        <begin position="18"/>
        <end position="107"/>
    </location>
</feature>